<dbReference type="RefSeq" id="WP_084371503.1">
    <property type="nucleotide sequence ID" value="NZ_FWYF01000001.1"/>
</dbReference>
<dbReference type="STRING" id="692418.SAMN04488029_1224"/>
<name>A0A1W2G8P0_REIFA</name>
<proteinExistence type="predicted"/>
<dbReference type="Proteomes" id="UP000192472">
    <property type="component" value="Unassembled WGS sequence"/>
</dbReference>
<evidence type="ECO:0000313" key="2">
    <source>
        <dbReference type="Proteomes" id="UP000192472"/>
    </source>
</evidence>
<accession>A0A1W2G8P0</accession>
<keyword evidence="2" id="KW-1185">Reference proteome</keyword>
<sequence length="120" mass="14181">MKNPNALNVKKWCIDTIGEAGWLIIVSRSYPELLQCDRKISIINISERTVFDQDHINVLNKYLWEVYGCEIPESISSFSRRMEQYSGFKIEWKDKVTGRMKISYTLKRPISWFSDLLSNR</sequence>
<organism evidence="1 2">
    <name type="scientific">Reichenbachiella faecimaris</name>
    <dbReference type="NCBI Taxonomy" id="692418"/>
    <lineage>
        <taxon>Bacteria</taxon>
        <taxon>Pseudomonadati</taxon>
        <taxon>Bacteroidota</taxon>
        <taxon>Cytophagia</taxon>
        <taxon>Cytophagales</taxon>
        <taxon>Reichenbachiellaceae</taxon>
        <taxon>Reichenbachiella</taxon>
    </lineage>
</organism>
<gene>
    <name evidence="1" type="ORF">SAMN04488029_1224</name>
</gene>
<protein>
    <submittedName>
        <fullName evidence="1">Uncharacterized protein</fullName>
    </submittedName>
</protein>
<evidence type="ECO:0000313" key="1">
    <source>
        <dbReference type="EMBL" id="SMD32864.1"/>
    </source>
</evidence>
<dbReference type="AlphaFoldDB" id="A0A1W2G8P0"/>
<dbReference type="EMBL" id="FWYF01000001">
    <property type="protein sequence ID" value="SMD32864.1"/>
    <property type="molecule type" value="Genomic_DNA"/>
</dbReference>
<reference evidence="1 2" key="1">
    <citation type="submission" date="2017-04" db="EMBL/GenBank/DDBJ databases">
        <authorList>
            <person name="Afonso C.L."/>
            <person name="Miller P.J."/>
            <person name="Scott M.A."/>
            <person name="Spackman E."/>
            <person name="Goraichik I."/>
            <person name="Dimitrov K.M."/>
            <person name="Suarez D.L."/>
            <person name="Swayne D.E."/>
        </authorList>
    </citation>
    <scope>NUCLEOTIDE SEQUENCE [LARGE SCALE GENOMIC DNA]</scope>
    <source>
        <strain evidence="1 2">DSM 26133</strain>
    </source>
</reference>